<name>A0A1G9SVS1_9ACTO</name>
<dbReference type="GO" id="GO:0051920">
    <property type="term" value="F:peroxiredoxin activity"/>
    <property type="evidence" value="ECO:0007669"/>
    <property type="project" value="InterPro"/>
</dbReference>
<dbReference type="PANTHER" id="PTHR33570:SF2">
    <property type="entry name" value="CARBOXYMUCONOLACTONE DECARBOXYLASE-LIKE DOMAIN-CONTAINING PROTEIN"/>
    <property type="match status" value="1"/>
</dbReference>
<sequence>MALTPEAIETFTRLFGSAPQPSPTDPELMETLQNHIFGEVFSAGVLTDVERELITVTSLSAMQTLPQLRAHVGAALNVGATPEQLREVIYQCQPYIGYPKTLNAIGVLNEVLTERGVQLPLPSAATVAYEDRDEAGAAIQVPLYGDEVKAVFAKLPAPFDTQVPHLLTAIGFGEVESRGVLSLAERELVSLVAIAAIGAATQLRPHVAGAVKAGNTLQKVAAALVQAMPYIGGPYALTGLVLVANYDESVSSEAYR</sequence>
<dbReference type="Pfam" id="PF02627">
    <property type="entry name" value="CMD"/>
    <property type="match status" value="2"/>
</dbReference>
<dbReference type="Proteomes" id="UP000199671">
    <property type="component" value="Unassembled WGS sequence"/>
</dbReference>
<proteinExistence type="predicted"/>
<evidence type="ECO:0000259" key="1">
    <source>
        <dbReference type="Pfam" id="PF02627"/>
    </source>
</evidence>
<dbReference type="SUPFAM" id="SSF69118">
    <property type="entry name" value="AhpD-like"/>
    <property type="match status" value="1"/>
</dbReference>
<dbReference type="EMBL" id="FNHU01000002">
    <property type="protein sequence ID" value="SDM39522.1"/>
    <property type="molecule type" value="Genomic_DNA"/>
</dbReference>
<dbReference type="PANTHER" id="PTHR33570">
    <property type="entry name" value="4-CARBOXYMUCONOLACTONE DECARBOXYLASE FAMILY PROTEIN"/>
    <property type="match status" value="1"/>
</dbReference>
<dbReference type="OrthoDB" id="9802489at2"/>
<gene>
    <name evidence="2" type="ORF">SAMN04487766_102114</name>
</gene>
<evidence type="ECO:0000313" key="2">
    <source>
        <dbReference type="EMBL" id="SDM39522.1"/>
    </source>
</evidence>
<dbReference type="InterPro" id="IPR029032">
    <property type="entry name" value="AhpD-like"/>
</dbReference>
<organism evidence="2 3">
    <name type="scientific">Actinomyces ruminicola</name>
    <dbReference type="NCBI Taxonomy" id="332524"/>
    <lineage>
        <taxon>Bacteria</taxon>
        <taxon>Bacillati</taxon>
        <taxon>Actinomycetota</taxon>
        <taxon>Actinomycetes</taxon>
        <taxon>Actinomycetales</taxon>
        <taxon>Actinomycetaceae</taxon>
        <taxon>Actinomyces</taxon>
    </lineage>
</organism>
<accession>A0A1G9SVS1</accession>
<feature type="domain" description="Carboxymuconolactone decarboxylase-like" evidence="1">
    <location>
        <begin position="26"/>
        <end position="110"/>
    </location>
</feature>
<feature type="domain" description="Carboxymuconolactone decarboxylase-like" evidence="1">
    <location>
        <begin position="163"/>
        <end position="238"/>
    </location>
</feature>
<dbReference type="AlphaFoldDB" id="A0A1G9SVS1"/>
<dbReference type="RefSeq" id="WP_092607717.1">
    <property type="nucleotide sequence ID" value="NZ_FNHU01000002.1"/>
</dbReference>
<dbReference type="InterPro" id="IPR003779">
    <property type="entry name" value="CMD-like"/>
</dbReference>
<protein>
    <submittedName>
        <fullName evidence="2">4-carboxymuconolactone decarboxylase</fullName>
    </submittedName>
</protein>
<evidence type="ECO:0000313" key="3">
    <source>
        <dbReference type="Proteomes" id="UP000199671"/>
    </source>
</evidence>
<dbReference type="InterPro" id="IPR052512">
    <property type="entry name" value="4CMD/NDH-1_regulator"/>
</dbReference>
<reference evidence="2 3" key="1">
    <citation type="submission" date="2016-10" db="EMBL/GenBank/DDBJ databases">
        <authorList>
            <person name="de Groot N.N."/>
        </authorList>
    </citation>
    <scope>NUCLEOTIDE SEQUENCE [LARGE SCALE GENOMIC DNA]</scope>
    <source>
        <strain evidence="2 3">KPR-7B</strain>
    </source>
</reference>
<dbReference type="Gene3D" id="1.20.1290.10">
    <property type="entry name" value="AhpD-like"/>
    <property type="match status" value="1"/>
</dbReference>